<evidence type="ECO:0000259" key="9">
    <source>
        <dbReference type="PROSITE" id="PS50110"/>
    </source>
</evidence>
<protein>
    <submittedName>
        <fullName evidence="10">Acetoacetate metabolism regulatory protein AtoC</fullName>
    </submittedName>
</protein>
<keyword evidence="2" id="KW-0067">ATP-binding</keyword>
<dbReference type="InterPro" id="IPR025943">
    <property type="entry name" value="Sigma_54_int_dom_ATP-bd_2"/>
</dbReference>
<dbReference type="SUPFAM" id="SSF52540">
    <property type="entry name" value="P-loop containing nucleoside triphosphate hydrolases"/>
    <property type="match status" value="1"/>
</dbReference>
<keyword evidence="7" id="KW-0175">Coiled coil</keyword>
<dbReference type="InterPro" id="IPR002197">
    <property type="entry name" value="HTH_Fis"/>
</dbReference>
<keyword evidence="4" id="KW-0238">DNA-binding</keyword>
<evidence type="ECO:0000313" key="11">
    <source>
        <dbReference type="Proteomes" id="UP000245125"/>
    </source>
</evidence>
<dbReference type="InterPro" id="IPR025944">
    <property type="entry name" value="Sigma_54_int_dom_CS"/>
</dbReference>
<dbReference type="PROSITE" id="PS00676">
    <property type="entry name" value="SIGMA54_INTERACT_2"/>
    <property type="match status" value="1"/>
</dbReference>
<keyword evidence="1" id="KW-0547">Nucleotide-binding</keyword>
<dbReference type="GO" id="GO:0000160">
    <property type="term" value="P:phosphorelay signal transduction system"/>
    <property type="evidence" value="ECO:0007669"/>
    <property type="project" value="InterPro"/>
</dbReference>
<reference evidence="11" key="1">
    <citation type="submission" date="2018-03" db="EMBL/GenBank/DDBJ databases">
        <authorList>
            <person name="Zecchin S."/>
        </authorList>
    </citation>
    <scope>NUCLEOTIDE SEQUENCE [LARGE SCALE GENOMIC DNA]</scope>
</reference>
<dbReference type="PANTHER" id="PTHR32071">
    <property type="entry name" value="TRANSCRIPTIONAL REGULATORY PROTEIN"/>
    <property type="match status" value="1"/>
</dbReference>
<feature type="domain" description="Sigma-54 factor interaction" evidence="8">
    <location>
        <begin position="145"/>
        <end position="374"/>
    </location>
</feature>
<dbReference type="PRINTS" id="PR01590">
    <property type="entry name" value="HTHFIS"/>
</dbReference>
<dbReference type="SUPFAM" id="SSF46689">
    <property type="entry name" value="Homeodomain-like"/>
    <property type="match status" value="1"/>
</dbReference>
<proteinExistence type="predicted"/>
<feature type="domain" description="Response regulatory" evidence="9">
    <location>
        <begin position="6"/>
        <end position="120"/>
    </location>
</feature>
<dbReference type="EMBL" id="OUUY01000128">
    <property type="protein sequence ID" value="SPQ01886.1"/>
    <property type="molecule type" value="Genomic_DNA"/>
</dbReference>
<evidence type="ECO:0000256" key="4">
    <source>
        <dbReference type="ARBA" id="ARBA00023125"/>
    </source>
</evidence>
<dbReference type="GO" id="GO:0006355">
    <property type="term" value="P:regulation of DNA-templated transcription"/>
    <property type="evidence" value="ECO:0007669"/>
    <property type="project" value="InterPro"/>
</dbReference>
<dbReference type="Gene3D" id="1.10.10.60">
    <property type="entry name" value="Homeodomain-like"/>
    <property type="match status" value="1"/>
</dbReference>
<keyword evidence="11" id="KW-1185">Reference proteome</keyword>
<evidence type="ECO:0000256" key="6">
    <source>
        <dbReference type="PROSITE-ProRule" id="PRU00169"/>
    </source>
</evidence>
<evidence type="ECO:0000256" key="3">
    <source>
        <dbReference type="ARBA" id="ARBA00023015"/>
    </source>
</evidence>
<keyword evidence="6" id="KW-0597">Phosphoprotein</keyword>
<dbReference type="Pfam" id="PF00158">
    <property type="entry name" value="Sigma54_activat"/>
    <property type="match status" value="1"/>
</dbReference>
<dbReference type="PROSITE" id="PS00688">
    <property type="entry name" value="SIGMA54_INTERACT_3"/>
    <property type="match status" value="1"/>
</dbReference>
<dbReference type="InterPro" id="IPR001789">
    <property type="entry name" value="Sig_transdc_resp-reg_receiver"/>
</dbReference>
<dbReference type="InterPro" id="IPR003593">
    <property type="entry name" value="AAA+_ATPase"/>
</dbReference>
<dbReference type="GO" id="GO:0005524">
    <property type="term" value="F:ATP binding"/>
    <property type="evidence" value="ECO:0007669"/>
    <property type="project" value="UniProtKB-KW"/>
</dbReference>
<dbReference type="Gene3D" id="3.40.50.2300">
    <property type="match status" value="1"/>
</dbReference>
<dbReference type="InterPro" id="IPR027417">
    <property type="entry name" value="P-loop_NTPase"/>
</dbReference>
<dbReference type="PROSITE" id="PS00675">
    <property type="entry name" value="SIGMA54_INTERACT_1"/>
    <property type="match status" value="1"/>
</dbReference>
<dbReference type="PROSITE" id="PS50045">
    <property type="entry name" value="SIGMA54_INTERACT_4"/>
    <property type="match status" value="1"/>
</dbReference>
<dbReference type="InterPro" id="IPR009057">
    <property type="entry name" value="Homeodomain-like_sf"/>
</dbReference>
<dbReference type="SMART" id="SM00382">
    <property type="entry name" value="AAA"/>
    <property type="match status" value="1"/>
</dbReference>
<evidence type="ECO:0000256" key="5">
    <source>
        <dbReference type="ARBA" id="ARBA00023163"/>
    </source>
</evidence>
<dbReference type="Pfam" id="PF25601">
    <property type="entry name" value="AAA_lid_14"/>
    <property type="match status" value="1"/>
</dbReference>
<accession>A0A2U3QKD9</accession>
<dbReference type="PANTHER" id="PTHR32071:SF119">
    <property type="entry name" value="SIGMA L-DEPENDENT TRANSCRIPTIONAL REGULATOR YPLP-RELATED"/>
    <property type="match status" value="1"/>
</dbReference>
<dbReference type="InterPro" id="IPR011006">
    <property type="entry name" value="CheY-like_superfamily"/>
</dbReference>
<organism evidence="10 11">
    <name type="scientific">Candidatus Sulfobium mesophilum</name>
    <dbReference type="NCBI Taxonomy" id="2016548"/>
    <lineage>
        <taxon>Bacteria</taxon>
        <taxon>Pseudomonadati</taxon>
        <taxon>Nitrospirota</taxon>
        <taxon>Nitrospiria</taxon>
        <taxon>Nitrospirales</taxon>
        <taxon>Nitrospiraceae</taxon>
        <taxon>Candidatus Sulfobium</taxon>
    </lineage>
</organism>
<feature type="modified residue" description="4-aspartylphosphate" evidence="6">
    <location>
        <position position="55"/>
    </location>
</feature>
<dbReference type="SUPFAM" id="SSF52172">
    <property type="entry name" value="CheY-like"/>
    <property type="match status" value="1"/>
</dbReference>
<name>A0A2U3QKD9_9BACT</name>
<keyword evidence="3" id="KW-0805">Transcription regulation</keyword>
<keyword evidence="5" id="KW-0804">Transcription</keyword>
<dbReference type="InterPro" id="IPR025662">
    <property type="entry name" value="Sigma_54_int_dom_ATP-bd_1"/>
</dbReference>
<dbReference type="OrthoDB" id="5288224at2"/>
<sequence length="453" mass="51296">MENKASLLIVDDEQIALRNLEHIMVKEGYDVQATQSGPNALRLIEEKRFDILLTDLKMEKVDGMQLLKKCKSLYPDTEVIVITGYATVETAIQAIKKGAYDYITKPFKLDEVRRLVKEAVEKVRLKQENALLREQIENYQGKVKIITQDPEMRRLLETARQIAPTDCNVLIHGESGTGKELFARYIHLYSRRTEGPFFAINCGAFNEELLGNELFGHEKGAFTGALALKKGLIETASGGTLFLDEITEMPVSMQVKLLRVIQEKEVLRLGGTSPVSVDVRFVAASNRDIQDTIKGGGFRQDLYFRLNVVSFRIPPLSERKEDVSLLSYYFLKKHAAIMKKEVNEISSDVIAILMNYDFPGNVRELENIMERGVALSNGNAIELAHLPEDIRELSIRTFRKKEGKIPSLEEQEMAYINWVIGEVGNNKTIAAQILGIDRVSLWRKLKKYGIEGE</sequence>
<evidence type="ECO:0000259" key="8">
    <source>
        <dbReference type="PROSITE" id="PS50045"/>
    </source>
</evidence>
<dbReference type="PROSITE" id="PS50110">
    <property type="entry name" value="RESPONSE_REGULATORY"/>
    <property type="match status" value="1"/>
</dbReference>
<dbReference type="FunFam" id="3.40.50.300:FF:000006">
    <property type="entry name" value="DNA-binding transcriptional regulator NtrC"/>
    <property type="match status" value="1"/>
</dbReference>
<dbReference type="GO" id="GO:0043565">
    <property type="term" value="F:sequence-specific DNA binding"/>
    <property type="evidence" value="ECO:0007669"/>
    <property type="project" value="InterPro"/>
</dbReference>
<evidence type="ECO:0000256" key="1">
    <source>
        <dbReference type="ARBA" id="ARBA00022741"/>
    </source>
</evidence>
<dbReference type="Gene3D" id="1.10.8.60">
    <property type="match status" value="1"/>
</dbReference>
<evidence type="ECO:0000313" key="10">
    <source>
        <dbReference type="EMBL" id="SPQ01886.1"/>
    </source>
</evidence>
<dbReference type="SMART" id="SM00448">
    <property type="entry name" value="REC"/>
    <property type="match status" value="1"/>
</dbReference>
<dbReference type="InterPro" id="IPR058031">
    <property type="entry name" value="AAA_lid_NorR"/>
</dbReference>
<evidence type="ECO:0000256" key="2">
    <source>
        <dbReference type="ARBA" id="ARBA00022840"/>
    </source>
</evidence>
<dbReference type="InterPro" id="IPR002078">
    <property type="entry name" value="Sigma_54_int"/>
</dbReference>
<feature type="coiled-coil region" evidence="7">
    <location>
        <begin position="109"/>
        <end position="149"/>
    </location>
</feature>
<evidence type="ECO:0000256" key="7">
    <source>
        <dbReference type="SAM" id="Coils"/>
    </source>
</evidence>
<gene>
    <name evidence="10" type="primary">atoC</name>
    <name evidence="10" type="ORF">NBG4_780005</name>
</gene>
<dbReference type="Pfam" id="PF02954">
    <property type="entry name" value="HTH_8"/>
    <property type="match status" value="1"/>
</dbReference>
<dbReference type="AlphaFoldDB" id="A0A2U3QKD9"/>
<dbReference type="CDD" id="cd00009">
    <property type="entry name" value="AAA"/>
    <property type="match status" value="1"/>
</dbReference>
<dbReference type="Gene3D" id="3.40.50.300">
    <property type="entry name" value="P-loop containing nucleotide triphosphate hydrolases"/>
    <property type="match status" value="1"/>
</dbReference>
<dbReference type="Proteomes" id="UP000245125">
    <property type="component" value="Unassembled WGS sequence"/>
</dbReference>
<dbReference type="Pfam" id="PF00072">
    <property type="entry name" value="Response_reg"/>
    <property type="match status" value="1"/>
</dbReference>